<proteinExistence type="predicted"/>
<name>A0A0F9AHI9_9ZZZZ</name>
<reference evidence="1" key="1">
    <citation type="journal article" date="2015" name="Nature">
        <title>Complex archaea that bridge the gap between prokaryotes and eukaryotes.</title>
        <authorList>
            <person name="Spang A."/>
            <person name="Saw J.H."/>
            <person name="Jorgensen S.L."/>
            <person name="Zaremba-Niedzwiedzka K."/>
            <person name="Martijn J."/>
            <person name="Lind A.E."/>
            <person name="van Eijk R."/>
            <person name="Schleper C."/>
            <person name="Guy L."/>
            <person name="Ettema T.J."/>
        </authorList>
    </citation>
    <scope>NUCLEOTIDE SEQUENCE</scope>
</reference>
<feature type="non-terminal residue" evidence="1">
    <location>
        <position position="1"/>
    </location>
</feature>
<accession>A0A0F9AHI9</accession>
<sequence>LSEDAIARITIERGLDGRRVANKCRKSTRRPRRARKRCILYVAVGTLVRNARKGANRVAFSGRIGSRRLHGGRYRATITATDANGNVSHYSRDDFRVLHR</sequence>
<evidence type="ECO:0000313" key="1">
    <source>
        <dbReference type="EMBL" id="KKK97750.1"/>
    </source>
</evidence>
<comment type="caution">
    <text evidence="1">The sequence shown here is derived from an EMBL/GenBank/DDBJ whole genome shotgun (WGS) entry which is preliminary data.</text>
</comment>
<dbReference type="AlphaFoldDB" id="A0A0F9AHI9"/>
<organism evidence="1">
    <name type="scientific">marine sediment metagenome</name>
    <dbReference type="NCBI Taxonomy" id="412755"/>
    <lineage>
        <taxon>unclassified sequences</taxon>
        <taxon>metagenomes</taxon>
        <taxon>ecological metagenomes</taxon>
    </lineage>
</organism>
<protein>
    <recommendedName>
        <fullName evidence="2">Bacterial Ig-like domain-containing protein</fullName>
    </recommendedName>
</protein>
<dbReference type="EMBL" id="LAZR01045911">
    <property type="protein sequence ID" value="KKK97750.1"/>
    <property type="molecule type" value="Genomic_DNA"/>
</dbReference>
<evidence type="ECO:0008006" key="2">
    <source>
        <dbReference type="Google" id="ProtNLM"/>
    </source>
</evidence>
<gene>
    <name evidence="1" type="ORF">LCGC14_2649620</name>
</gene>